<dbReference type="SUPFAM" id="SSF103481">
    <property type="entry name" value="Multidrug resistance efflux transporter EmrE"/>
    <property type="match status" value="2"/>
</dbReference>
<feature type="transmembrane region" description="Helical" evidence="1">
    <location>
        <begin position="236"/>
        <end position="258"/>
    </location>
</feature>
<feature type="transmembrane region" description="Helical" evidence="1">
    <location>
        <begin position="264"/>
        <end position="281"/>
    </location>
</feature>
<organism evidence="3 4">
    <name type="scientific">Albidovulum sediminis</name>
    <dbReference type="NCBI Taxonomy" id="3066345"/>
    <lineage>
        <taxon>Bacteria</taxon>
        <taxon>Pseudomonadati</taxon>
        <taxon>Pseudomonadota</taxon>
        <taxon>Alphaproteobacteria</taxon>
        <taxon>Rhodobacterales</taxon>
        <taxon>Paracoccaceae</taxon>
        <taxon>Albidovulum</taxon>
    </lineage>
</organism>
<dbReference type="PANTHER" id="PTHR22911">
    <property type="entry name" value="ACYL-MALONYL CONDENSING ENZYME-RELATED"/>
    <property type="match status" value="1"/>
</dbReference>
<feature type="transmembrane region" description="Helical" evidence="1">
    <location>
        <begin position="127"/>
        <end position="145"/>
    </location>
</feature>
<evidence type="ECO:0000256" key="1">
    <source>
        <dbReference type="SAM" id="Phobius"/>
    </source>
</evidence>
<feature type="transmembrane region" description="Helical" evidence="1">
    <location>
        <begin position="97"/>
        <end position="120"/>
    </location>
</feature>
<dbReference type="Pfam" id="PF00892">
    <property type="entry name" value="EamA"/>
    <property type="match status" value="1"/>
</dbReference>
<name>A0ABT2NRV9_9RHOB</name>
<reference evidence="4" key="1">
    <citation type="submission" date="2023-07" db="EMBL/GenBank/DDBJ databases">
        <title>Defluviimonas sediminis sp. nov., isolated from mangrove sediment.</title>
        <authorList>
            <person name="Liu L."/>
            <person name="Li J."/>
            <person name="Huang Y."/>
            <person name="Pan J."/>
            <person name="Li M."/>
        </authorList>
    </citation>
    <scope>NUCLEOTIDE SEQUENCE [LARGE SCALE GENOMIC DNA]</scope>
    <source>
        <strain evidence="4">FT324</strain>
    </source>
</reference>
<dbReference type="Proteomes" id="UP001205601">
    <property type="component" value="Unassembled WGS sequence"/>
</dbReference>
<comment type="caution">
    <text evidence="3">The sequence shown here is derived from an EMBL/GenBank/DDBJ whole genome shotgun (WGS) entry which is preliminary data.</text>
</comment>
<feature type="transmembrane region" description="Helical" evidence="1">
    <location>
        <begin position="73"/>
        <end position="91"/>
    </location>
</feature>
<dbReference type="PANTHER" id="PTHR22911:SF103">
    <property type="entry name" value="BLR2811 PROTEIN"/>
    <property type="match status" value="1"/>
</dbReference>
<sequence length="304" mass="32158">MGVSDNLRGSVMMATAMCAFTLNDACMKAVTVGLPLYQTIMLRGLLTLAALVVIAPRLGGLKLRFARGDRAALWWRTAGEILGTVFFLTALTKMPFANLSAIMQALPLAVTLGAALAFGAPIGWRRLTAIAVGFGGVMLIVRPGLSGFDVWSLLGLLSVICVVVRDLATRRLSTEVSSVTVAFLAALSVALTGAAVVPFTGWQPVTLHQWALIAMASICLIAGYLFVVMAMRVGEIAFVAPFRYTALVAALILGWLVFAEIPDALTLTGAGVIVATGLYTFHRERTAGTRDPIAAAHPLRRTPS</sequence>
<keyword evidence="4" id="KW-1185">Reference proteome</keyword>
<evidence type="ECO:0000259" key="2">
    <source>
        <dbReference type="Pfam" id="PF00892"/>
    </source>
</evidence>
<accession>A0ABT2NRV9</accession>
<keyword evidence="1" id="KW-1133">Transmembrane helix</keyword>
<dbReference type="RefSeq" id="WP_261496708.1">
    <property type="nucleotide sequence ID" value="NZ_JAOCQF010000003.1"/>
</dbReference>
<proteinExistence type="predicted"/>
<feature type="transmembrane region" description="Helical" evidence="1">
    <location>
        <begin position="180"/>
        <end position="201"/>
    </location>
</feature>
<dbReference type="InterPro" id="IPR037185">
    <property type="entry name" value="EmrE-like"/>
</dbReference>
<protein>
    <submittedName>
        <fullName evidence="3">DMT family transporter</fullName>
    </submittedName>
</protein>
<dbReference type="EMBL" id="JAOCQF010000003">
    <property type="protein sequence ID" value="MCT8330823.1"/>
    <property type="molecule type" value="Genomic_DNA"/>
</dbReference>
<evidence type="ECO:0000313" key="3">
    <source>
        <dbReference type="EMBL" id="MCT8330823.1"/>
    </source>
</evidence>
<evidence type="ECO:0000313" key="4">
    <source>
        <dbReference type="Proteomes" id="UP001205601"/>
    </source>
</evidence>
<dbReference type="InterPro" id="IPR000620">
    <property type="entry name" value="EamA_dom"/>
</dbReference>
<gene>
    <name evidence="3" type="ORF">N5I32_14990</name>
</gene>
<feature type="transmembrane region" description="Helical" evidence="1">
    <location>
        <begin position="40"/>
        <end position="61"/>
    </location>
</feature>
<feature type="transmembrane region" description="Helical" evidence="1">
    <location>
        <begin position="207"/>
        <end position="229"/>
    </location>
</feature>
<keyword evidence="1" id="KW-0812">Transmembrane</keyword>
<keyword evidence="1" id="KW-0472">Membrane</keyword>
<feature type="domain" description="EamA" evidence="2">
    <location>
        <begin position="151"/>
        <end position="275"/>
    </location>
</feature>
<feature type="transmembrane region" description="Helical" evidence="1">
    <location>
        <begin position="151"/>
        <end position="168"/>
    </location>
</feature>